<evidence type="ECO:0000259" key="2">
    <source>
        <dbReference type="Pfam" id="PF21049"/>
    </source>
</evidence>
<dbReference type="RefSeq" id="XP_042925961.1">
    <property type="nucleotide sequence ID" value="XM_043060832.1"/>
</dbReference>
<dbReference type="EMBL" id="CM008964">
    <property type="protein sequence ID" value="PNW85019.1"/>
    <property type="molecule type" value="Genomic_DNA"/>
</dbReference>
<evidence type="ECO:0007829" key="6">
    <source>
        <dbReference type="PDB" id="7SQC"/>
    </source>
</evidence>
<keyword evidence="4" id="KW-1185">Reference proteome</keyword>
<dbReference type="InterPro" id="IPR048733">
    <property type="entry name" value="CFA69_ARM_dom"/>
</dbReference>
<feature type="domain" description="Cilia- and flagella-associated protein 69 ARM repeats" evidence="2">
    <location>
        <begin position="14"/>
        <end position="145"/>
    </location>
</feature>
<protein>
    <recommendedName>
        <fullName evidence="2">Cilia- and flagella-associated protein 69 ARM repeats domain-containing protein</fullName>
    </recommendedName>
</protein>
<feature type="compositionally biased region" description="Gly residues" evidence="1">
    <location>
        <begin position="325"/>
        <end position="340"/>
    </location>
</feature>
<dbReference type="EMDB" id="EMD-25381"/>
<dbReference type="STRING" id="3055.A0A2K3DWV9"/>
<feature type="compositionally biased region" description="Polar residues" evidence="1">
    <location>
        <begin position="1084"/>
        <end position="1096"/>
    </location>
</feature>
<feature type="compositionally biased region" description="Low complexity" evidence="1">
    <location>
        <begin position="391"/>
        <end position="414"/>
    </location>
</feature>
<dbReference type="ExpressionAtlas" id="A0A2K3DWV9">
    <property type="expression patterns" value="baseline and differential"/>
</dbReference>
<dbReference type="SUPFAM" id="SSF48371">
    <property type="entry name" value="ARM repeat"/>
    <property type="match status" value="1"/>
</dbReference>
<evidence type="ECO:0000313" key="4">
    <source>
        <dbReference type="Proteomes" id="UP000006906"/>
    </source>
</evidence>
<dbReference type="PDB" id="7N6G">
    <property type="method" value="EM"/>
    <property type="resolution" value="3.60 A"/>
    <property type="chains" value="1H/1I/6D=1-1102"/>
</dbReference>
<dbReference type="InterPro" id="IPR000225">
    <property type="entry name" value="Armadillo"/>
</dbReference>
<dbReference type="EMDB" id="EMD-24207"/>
<dbReference type="Proteomes" id="UP000006906">
    <property type="component" value="Chromosome 3"/>
</dbReference>
<dbReference type="Gene3D" id="1.25.10.10">
    <property type="entry name" value="Leucine-rich Repeat Variant"/>
    <property type="match status" value="1"/>
</dbReference>
<accession>A0A2K3DWV9</accession>
<feature type="region of interest" description="Disordered" evidence="1">
    <location>
        <begin position="299"/>
        <end position="360"/>
    </location>
</feature>
<dbReference type="InterPro" id="IPR048732">
    <property type="entry name" value="CFA69"/>
</dbReference>
<dbReference type="PDB" id="7SQC">
    <property type="method" value="EM"/>
    <property type="resolution" value="3.80 A"/>
    <property type="chains" value="P0/P1/P2/P3=1-1102"/>
</dbReference>
<reference evidence="5" key="2">
    <citation type="journal article" date="2022" name="Nat. Struct. Mol. Biol.">
        <title>Cryo-EM structure of an active central apparatus.</title>
        <authorList>
            <person name="Han L."/>
            <person name="Rao Q."/>
            <person name="Yang R."/>
            <person name="Wang Y."/>
            <person name="Chai P."/>
            <person name="Xiong Y."/>
            <person name="Zhang K."/>
        </authorList>
    </citation>
    <scope>STRUCTURE BY ELECTRON MICROSCOPY (3.60 ANGSTROMS)</scope>
</reference>
<dbReference type="SMR" id="A0A2K3DWV9"/>
<gene>
    <name evidence="3" type="ORF">CHLRE_03g168200v5</name>
</gene>
<reference evidence="3 4" key="1">
    <citation type="journal article" date="2007" name="Science">
        <title>The Chlamydomonas genome reveals the evolution of key animal and plant functions.</title>
        <authorList>
            <person name="Merchant S.S."/>
            <person name="Prochnik S.E."/>
            <person name="Vallon O."/>
            <person name="Harris E.H."/>
            <person name="Karpowicz S.J."/>
            <person name="Witman G.B."/>
            <person name="Terry A."/>
            <person name="Salamov A."/>
            <person name="Fritz-Laylin L.K."/>
            <person name="Marechal-Drouard L."/>
            <person name="Marshall W.F."/>
            <person name="Qu L.H."/>
            <person name="Nelson D.R."/>
            <person name="Sanderfoot A.A."/>
            <person name="Spalding M.H."/>
            <person name="Kapitonov V.V."/>
            <person name="Ren Q."/>
            <person name="Ferris P."/>
            <person name="Lindquist E."/>
            <person name="Shapiro H."/>
            <person name="Lucas S.M."/>
            <person name="Grimwood J."/>
            <person name="Schmutz J."/>
            <person name="Cardol P."/>
            <person name="Cerutti H."/>
            <person name="Chanfreau G."/>
            <person name="Chen C.L."/>
            <person name="Cognat V."/>
            <person name="Croft M.T."/>
            <person name="Dent R."/>
            <person name="Dutcher S."/>
            <person name="Fernandez E."/>
            <person name="Fukuzawa H."/>
            <person name="Gonzalez-Ballester D."/>
            <person name="Gonzalez-Halphen D."/>
            <person name="Hallmann A."/>
            <person name="Hanikenne M."/>
            <person name="Hippler M."/>
            <person name="Inwood W."/>
            <person name="Jabbari K."/>
            <person name="Kalanon M."/>
            <person name="Kuras R."/>
            <person name="Lefebvre P.A."/>
            <person name="Lemaire S.D."/>
            <person name="Lobanov A.V."/>
            <person name="Lohr M."/>
            <person name="Manuell A."/>
            <person name="Meier I."/>
            <person name="Mets L."/>
            <person name="Mittag M."/>
            <person name="Mittelmeier T."/>
            <person name="Moroney J.V."/>
            <person name="Moseley J."/>
            <person name="Napoli C."/>
            <person name="Nedelcu A.M."/>
            <person name="Niyogi K."/>
            <person name="Novoselov S.V."/>
            <person name="Paulsen I.T."/>
            <person name="Pazour G."/>
            <person name="Purton S."/>
            <person name="Ral J.P."/>
            <person name="Riano-Pachon D.M."/>
            <person name="Riekhof W."/>
            <person name="Rymarquis L."/>
            <person name="Schroda M."/>
            <person name="Stern D."/>
            <person name="Umen J."/>
            <person name="Willows R."/>
            <person name="Wilson N."/>
            <person name="Zimmer S.L."/>
            <person name="Allmer J."/>
            <person name="Balk J."/>
            <person name="Bisova K."/>
            <person name="Chen C.J."/>
            <person name="Elias M."/>
            <person name="Gendler K."/>
            <person name="Hauser C."/>
            <person name="Lamb M.R."/>
            <person name="Ledford H."/>
            <person name="Long J.C."/>
            <person name="Minagawa J."/>
            <person name="Page M.D."/>
            <person name="Pan J."/>
            <person name="Pootakham W."/>
            <person name="Roje S."/>
            <person name="Rose A."/>
            <person name="Stahlberg E."/>
            <person name="Terauchi A.M."/>
            <person name="Yang P."/>
            <person name="Ball S."/>
            <person name="Bowler C."/>
            <person name="Dieckmann C.L."/>
            <person name="Gladyshev V.N."/>
            <person name="Green P."/>
            <person name="Jorgensen R."/>
            <person name="Mayfield S."/>
            <person name="Mueller-Roeber B."/>
            <person name="Rajamani S."/>
            <person name="Sayre R.T."/>
            <person name="Brokstein P."/>
            <person name="Dubchak I."/>
            <person name="Goodstein D."/>
            <person name="Hornick L."/>
            <person name="Huang Y.W."/>
            <person name="Jhaveri J."/>
            <person name="Luo Y."/>
            <person name="Martinez D."/>
            <person name="Ngau W.C."/>
            <person name="Otillar B."/>
            <person name="Poliakov A."/>
            <person name="Porter A."/>
            <person name="Szajkowski L."/>
            <person name="Werner G."/>
            <person name="Zhou K."/>
            <person name="Grigoriev I.V."/>
            <person name="Rokhsar D.S."/>
            <person name="Grossman A.R."/>
        </authorList>
    </citation>
    <scope>NUCLEOTIDE SEQUENCE [LARGE SCALE GENOMIC DNA]</scope>
    <source>
        <strain evidence="4">CC-503</strain>
    </source>
</reference>
<evidence type="ECO:0000256" key="1">
    <source>
        <dbReference type="SAM" id="MobiDB-lite"/>
    </source>
</evidence>
<feature type="domain" description="Cilia- and flagella-associated protein 69 ARM repeats" evidence="2">
    <location>
        <begin position="800"/>
        <end position="991"/>
    </location>
</feature>
<dbReference type="AlphaFoldDB" id="A0A2K3DWV9"/>
<name>A0A2K3DWV9_CHLRE</name>
<reference evidence="6" key="3">
    <citation type="journal article" date="2022" name="Nat. Struct. Mol. Biol.">
        <title>Ciliary central apparatus structure reveals mechanisms of microtubule patterning.</title>
        <authorList>
            <person name="Gui M."/>
            <person name="Wang X."/>
            <person name="Dutcher S.K."/>
            <person name="Brown A."/>
            <person name="Zhang R."/>
        </authorList>
    </citation>
    <scope>STRUCTURE BY ELECTRON MICROSCOPY (3.80 ANGSTROMS)</scope>
</reference>
<evidence type="ECO:0000313" key="3">
    <source>
        <dbReference type="EMBL" id="PNW85019.1"/>
    </source>
</evidence>
<dbReference type="SMART" id="SM00185">
    <property type="entry name" value="ARM"/>
    <property type="match status" value="2"/>
</dbReference>
<dbReference type="PANTHER" id="PTHR14716">
    <property type="entry name" value="CILIA- AND FLAGELLA-ASSOCIATED PROTEIN 69"/>
    <property type="match status" value="1"/>
</dbReference>
<dbReference type="GeneID" id="5728987"/>
<feature type="region of interest" description="Disordered" evidence="1">
    <location>
        <begin position="1077"/>
        <end position="1102"/>
    </location>
</feature>
<evidence type="ECO:0007829" key="5">
    <source>
        <dbReference type="PDB" id="7N6G"/>
    </source>
</evidence>
<dbReference type="Pfam" id="PF21049">
    <property type="entry name" value="CFA69_ARM_rpt"/>
    <property type="match status" value="3"/>
</dbReference>
<dbReference type="OrthoDB" id="550067at2759"/>
<dbReference type="InParanoid" id="A0A2K3DWV9"/>
<dbReference type="InterPro" id="IPR011989">
    <property type="entry name" value="ARM-like"/>
</dbReference>
<dbReference type="PANTHER" id="PTHR14716:SF0">
    <property type="entry name" value="CILIA- AND FLAGELLA-ASSOCIATED PROTEIN 69"/>
    <property type="match status" value="1"/>
</dbReference>
<organism evidence="3 4">
    <name type="scientific">Chlamydomonas reinhardtii</name>
    <name type="common">Chlamydomonas smithii</name>
    <dbReference type="NCBI Taxonomy" id="3055"/>
    <lineage>
        <taxon>Eukaryota</taxon>
        <taxon>Viridiplantae</taxon>
        <taxon>Chlorophyta</taxon>
        <taxon>core chlorophytes</taxon>
        <taxon>Chlorophyceae</taxon>
        <taxon>CS clade</taxon>
        <taxon>Chlamydomonadales</taxon>
        <taxon>Chlamydomonadaceae</taxon>
        <taxon>Chlamydomonas</taxon>
    </lineage>
</organism>
<feature type="region of interest" description="Disordered" evidence="1">
    <location>
        <begin position="391"/>
        <end position="434"/>
    </location>
</feature>
<feature type="domain" description="Cilia- and flagella-associated protein 69 ARM repeats" evidence="2">
    <location>
        <begin position="508"/>
        <end position="668"/>
    </location>
</feature>
<sequence>MTQSMGGAAAGATVELEKLIALFTGPNSADLYDRHVAAMQRLCRNNAAGFAIRDLPKVQQVLELSVALLKRGSTGFVEPLCELVGTFSKPFIRRTATDEFKMLNHITSLLMTVGDIFRSPGMPPQLVAVAAQTISTFANAYGNRPNALDLASQHVEAEGPQRQYLTNQGLLGKSGVVADVIVALARSALADREPPTSPSARGGAPDPAEQARALAAPLLTALLAVSYNAESCTAMVEAGVLQCIAALLGRGPHADTSGATVELLWNLLEQAPALARAALSRSLPSLEALAAGAGLPVPAGGKASARANGEEAAEQQRNGSQDGSAGAGAGASFSGGGGGSRSALPPMASGAGSRLVNGSRLGSPGGGAGIGSIPVSRGSVAASGLSGIAEGSARGDGASSDAGAGSEPASPSRGAGHDDGSDWQQLPDGASAGSGSVYEAAVSLRASSPGGASALDEFGEEPDIRPLRGGGGLAMVAEESSGYGSEPPPPPPDAPVVQALADALGGLLRELLLNGFSKADKELRNDCMLVMGLLLEDAAFAAAASYSGVFEALIAAGTCPELGSAPALVANYALSTDVLDHELRLLVWAALVQGCLRPEVLEQAVASGLVRVLLLYVSPGEPHPAVRRWNSDQLATLRSGALSRLHTLSPLCPEEYERAGGPGTLLAFAGSSPGATHLEAALRHLHRLFSMVPETRDALGSAGIIPVLLAVVADTVGSGGGGGTMGHLAGERAGNGHGALTGVGSLQPEPVRHFALLCLTALCSVHAENQRRLRKAGGVGVLLGALEKLRGLDPLLPAPYAVAVLDCIWAAVVPDRKSAAKLLVDGGMEALLGHLEQGNKSHRPIVLRVLSDLLENPRSHPFFHDWQSDLNKQTAAHLLLSVWMEEDSLRGITGPDGMLANTARPLAGLGKRTKWLPPENVAYGNMSPAKKETLSIMLDALPSEIVLAKIYGIFKVLGFDACPYLDPADHAVLAAVEKYAKFRQGEVWRAIQAQFAESGVKPTAPDRARLESGIEMSESLAAAVREAQARLLGRAQEGQRAAEARLFEGMRQQARLEAEYRTIALQEKTPLTLAEMRRAKEQKSSMLKNSLQSFQFQHGEDD</sequence>
<dbReference type="InterPro" id="IPR016024">
    <property type="entry name" value="ARM-type_fold"/>
</dbReference>
<proteinExistence type="evidence at protein level"/>
<dbReference type="Gramene" id="PNW85019">
    <property type="protein sequence ID" value="PNW85019"/>
    <property type="gene ID" value="CHLRE_03g168200v5"/>
</dbReference>
<dbReference type="KEGG" id="cre:CHLRE_03g168200v5"/>
<keyword evidence="5 6" id="KW-0002">3D-structure</keyword>